<dbReference type="AlphaFoldDB" id="A0A6C0ANA0"/>
<evidence type="ECO:0000313" key="2">
    <source>
        <dbReference type="EMBL" id="QHS80963.1"/>
    </source>
</evidence>
<protein>
    <submittedName>
        <fullName evidence="2">Uncharacterized protein</fullName>
    </submittedName>
</protein>
<evidence type="ECO:0000256" key="1">
    <source>
        <dbReference type="SAM" id="MobiDB-lite"/>
    </source>
</evidence>
<name>A0A6C0ANA0_9ZZZZ</name>
<dbReference type="EMBL" id="MN740728">
    <property type="protein sequence ID" value="QHS80963.1"/>
    <property type="molecule type" value="Genomic_DNA"/>
</dbReference>
<feature type="region of interest" description="Disordered" evidence="1">
    <location>
        <begin position="30"/>
        <end position="53"/>
    </location>
</feature>
<organism evidence="2">
    <name type="scientific">viral metagenome</name>
    <dbReference type="NCBI Taxonomy" id="1070528"/>
    <lineage>
        <taxon>unclassified sequences</taxon>
        <taxon>metagenomes</taxon>
        <taxon>organismal metagenomes</taxon>
    </lineage>
</organism>
<accession>A0A6C0ANA0</accession>
<sequence length="237" mass="26051">MSSLASSLMTLRNMIDQMIESSGASVKAAPNALKLTKSGKPRKVSDRKGKPTARDAFQKMICEDMKAELEAFKATLAKKQGAQFSFVSNYKKAHPEVYPAFEAKWKAEHASDTVPDTVSDNASVKTETSIVPETASTVSELVVQLEKKVAKKPVKTAKKAITTEVVAAIQPKVEEQLLPFTFNTVTYLRPGIRRENGNHLWVSGHLWMTKKGDKGHYYGVIQEDGSVNTDGDEPSSY</sequence>
<reference evidence="2" key="1">
    <citation type="journal article" date="2020" name="Nature">
        <title>Giant virus diversity and host interactions through global metagenomics.</title>
        <authorList>
            <person name="Schulz F."/>
            <person name="Roux S."/>
            <person name="Paez-Espino D."/>
            <person name="Jungbluth S."/>
            <person name="Walsh D.A."/>
            <person name="Denef V.J."/>
            <person name="McMahon K.D."/>
            <person name="Konstantinidis K.T."/>
            <person name="Eloe-Fadrosh E.A."/>
            <person name="Kyrpides N.C."/>
            <person name="Woyke T."/>
        </authorList>
    </citation>
    <scope>NUCLEOTIDE SEQUENCE</scope>
    <source>
        <strain evidence="2">GVMAG-S-1101161-73</strain>
    </source>
</reference>
<feature type="compositionally biased region" description="Basic and acidic residues" evidence="1">
    <location>
        <begin position="43"/>
        <end position="53"/>
    </location>
</feature>
<proteinExistence type="predicted"/>